<name>A0ACC2U9R5_9FUNG</name>
<gene>
    <name evidence="1" type="ORF">DSO57_1033685</name>
</gene>
<dbReference type="Proteomes" id="UP001165960">
    <property type="component" value="Unassembled WGS sequence"/>
</dbReference>
<organism evidence="1 2">
    <name type="scientific">Entomophthora muscae</name>
    <dbReference type="NCBI Taxonomy" id="34485"/>
    <lineage>
        <taxon>Eukaryota</taxon>
        <taxon>Fungi</taxon>
        <taxon>Fungi incertae sedis</taxon>
        <taxon>Zoopagomycota</taxon>
        <taxon>Entomophthoromycotina</taxon>
        <taxon>Entomophthoromycetes</taxon>
        <taxon>Entomophthorales</taxon>
        <taxon>Entomophthoraceae</taxon>
        <taxon>Entomophthora</taxon>
    </lineage>
</organism>
<dbReference type="EMBL" id="QTSX02000979">
    <property type="protein sequence ID" value="KAJ9083548.1"/>
    <property type="molecule type" value="Genomic_DNA"/>
</dbReference>
<evidence type="ECO:0000313" key="1">
    <source>
        <dbReference type="EMBL" id="KAJ9083548.1"/>
    </source>
</evidence>
<accession>A0ACC2U9R5</accession>
<evidence type="ECO:0000313" key="2">
    <source>
        <dbReference type="Proteomes" id="UP001165960"/>
    </source>
</evidence>
<reference evidence="1" key="1">
    <citation type="submission" date="2022-04" db="EMBL/GenBank/DDBJ databases">
        <title>Genome of the entomopathogenic fungus Entomophthora muscae.</title>
        <authorList>
            <person name="Elya C."/>
            <person name="Lovett B.R."/>
            <person name="Lee E."/>
            <person name="Macias A.M."/>
            <person name="Hajek A.E."/>
            <person name="De Bivort B.L."/>
            <person name="Kasson M.T."/>
            <person name="De Fine Licht H.H."/>
            <person name="Stajich J.E."/>
        </authorList>
    </citation>
    <scope>NUCLEOTIDE SEQUENCE</scope>
    <source>
        <strain evidence="1">Berkeley</strain>
    </source>
</reference>
<protein>
    <submittedName>
        <fullName evidence="1">Uncharacterized protein</fullName>
    </submittedName>
</protein>
<proteinExistence type="predicted"/>
<keyword evidence="2" id="KW-1185">Reference proteome</keyword>
<sequence>MVPATGFSLKSKNPGAGKSPPLASPAWRLRVGWIPAQGLKTVTFVTAYCIQLPLGYCIHNVLQTSLLNLQDAPPPLHQKSVIPSAHLVEGTSEYKVTL</sequence>
<comment type="caution">
    <text evidence="1">The sequence shown here is derived from an EMBL/GenBank/DDBJ whole genome shotgun (WGS) entry which is preliminary data.</text>
</comment>